<dbReference type="GO" id="GO:0000307">
    <property type="term" value="C:cyclin-dependent protein kinase holoenzyme complex"/>
    <property type="evidence" value="ECO:0007669"/>
    <property type="project" value="UniProtKB-ARBA"/>
</dbReference>
<dbReference type="GeneID" id="88171319"/>
<dbReference type="AlphaFoldDB" id="A0AAX4H3A3"/>
<dbReference type="GO" id="GO:0005634">
    <property type="term" value="C:nucleus"/>
    <property type="evidence" value="ECO:0007669"/>
    <property type="project" value="TreeGrafter"/>
</dbReference>
<dbReference type="PANTHER" id="PTHR15615">
    <property type="match status" value="1"/>
</dbReference>
<organism evidence="4 5">
    <name type="scientific">Australozyma saopauloensis</name>
    <dbReference type="NCBI Taxonomy" id="291208"/>
    <lineage>
        <taxon>Eukaryota</taxon>
        <taxon>Fungi</taxon>
        <taxon>Dikarya</taxon>
        <taxon>Ascomycota</taxon>
        <taxon>Saccharomycotina</taxon>
        <taxon>Pichiomycetes</taxon>
        <taxon>Metschnikowiaceae</taxon>
        <taxon>Australozyma</taxon>
    </lineage>
</organism>
<dbReference type="InterPro" id="IPR013922">
    <property type="entry name" value="Cyclin_PHO80-like"/>
</dbReference>
<dbReference type="Pfam" id="PF00134">
    <property type="entry name" value="Cyclin_N"/>
    <property type="match status" value="1"/>
</dbReference>
<reference evidence="4 5" key="1">
    <citation type="submission" date="2023-10" db="EMBL/GenBank/DDBJ databases">
        <title>Draft Genome Sequence of Candida saopaulonensis from a very Premature Infant with Sepsis.</title>
        <authorList>
            <person name="Ning Y."/>
            <person name="Dai R."/>
            <person name="Xiao M."/>
            <person name="Xu Y."/>
            <person name="Yan Q."/>
            <person name="Zhang L."/>
        </authorList>
    </citation>
    <scope>NUCLEOTIDE SEQUENCE [LARGE SCALE GENOMIC DNA]</scope>
    <source>
        <strain evidence="4 5">19XY460</strain>
    </source>
</reference>
<feature type="compositionally biased region" description="Polar residues" evidence="2">
    <location>
        <begin position="190"/>
        <end position="201"/>
    </location>
</feature>
<dbReference type="GO" id="GO:0019901">
    <property type="term" value="F:protein kinase binding"/>
    <property type="evidence" value="ECO:0007669"/>
    <property type="project" value="InterPro"/>
</dbReference>
<evidence type="ECO:0000256" key="2">
    <source>
        <dbReference type="SAM" id="MobiDB-lite"/>
    </source>
</evidence>
<feature type="region of interest" description="Disordered" evidence="2">
    <location>
        <begin position="190"/>
        <end position="209"/>
    </location>
</feature>
<dbReference type="InterPro" id="IPR012104">
    <property type="entry name" value="PHO85_cyclin_1/2/9"/>
</dbReference>
<gene>
    <name evidence="4" type="ORF">PUMCH_000250</name>
</gene>
<evidence type="ECO:0000259" key="3">
    <source>
        <dbReference type="SMART" id="SM00385"/>
    </source>
</evidence>
<protein>
    <recommendedName>
        <fullName evidence="3">Cyclin-like domain-containing protein</fullName>
    </recommendedName>
</protein>
<keyword evidence="1" id="KW-0195">Cyclin</keyword>
<dbReference type="InterPro" id="IPR006671">
    <property type="entry name" value="Cyclin_N"/>
</dbReference>
<dbReference type="RefSeq" id="XP_062875413.1">
    <property type="nucleotide sequence ID" value="XM_063019343.1"/>
</dbReference>
<comment type="similarity">
    <text evidence="1">Belongs to the cyclin family.</text>
</comment>
<dbReference type="InterPro" id="IPR013763">
    <property type="entry name" value="Cyclin-like_dom"/>
</dbReference>
<dbReference type="Gene3D" id="1.10.472.10">
    <property type="entry name" value="Cyclin-like"/>
    <property type="match status" value="1"/>
</dbReference>
<dbReference type="CDD" id="cd20557">
    <property type="entry name" value="CYCLIN_ScPCL1-like"/>
    <property type="match status" value="1"/>
</dbReference>
<evidence type="ECO:0000313" key="5">
    <source>
        <dbReference type="Proteomes" id="UP001338582"/>
    </source>
</evidence>
<keyword evidence="5" id="KW-1185">Reference proteome</keyword>
<dbReference type="KEGG" id="asau:88171319"/>
<dbReference type="SMART" id="SM00385">
    <property type="entry name" value="CYCLIN"/>
    <property type="match status" value="1"/>
</dbReference>
<evidence type="ECO:0000256" key="1">
    <source>
        <dbReference type="RuleBase" id="RU000383"/>
    </source>
</evidence>
<dbReference type="GO" id="GO:0051726">
    <property type="term" value="P:regulation of cell cycle"/>
    <property type="evidence" value="ECO:0007669"/>
    <property type="project" value="InterPro"/>
</dbReference>
<name>A0AAX4H3A3_9ASCO</name>
<dbReference type="PIRSF" id="PIRSF016511">
    <property type="entry name" value="Cyclin_Pcl"/>
    <property type="match status" value="1"/>
</dbReference>
<dbReference type="EMBL" id="CP138894">
    <property type="protein sequence ID" value="WPK23026.1"/>
    <property type="molecule type" value="Genomic_DNA"/>
</dbReference>
<sequence>MASSTDLKALRIFIQGPVTHEMVHKLVVATLQVIPCTEDKNVKSSSGQKPLPSLMTFISRLVRYTNVYAGTLMTTLVYLNKLKLKLPKNAQGLPCTRHRIFLSCLILASKFHNDSSPKNVHWAQYTDGLFSLKDVNLMERQLLYLMNWDIRVSNEDMIQQVGQFLVPIKEELIKAAKLKRYLQKQKASQMSQTAQTMLSTPPRTPSYDSLLETSISRSSSTISGLSLGASHSRSSSNSSLYHTRQSSCSSIDTVSPTLAAKLNWMNKLDIDPSIEMAARSEEIQLTEMLNEFSSRTLGL</sequence>
<dbReference type="InterPro" id="IPR036915">
    <property type="entry name" value="Cyclin-like_sf"/>
</dbReference>
<dbReference type="GO" id="GO:0016538">
    <property type="term" value="F:cyclin-dependent protein serine/threonine kinase regulator activity"/>
    <property type="evidence" value="ECO:0007669"/>
    <property type="project" value="TreeGrafter"/>
</dbReference>
<evidence type="ECO:0000313" key="4">
    <source>
        <dbReference type="EMBL" id="WPK23026.1"/>
    </source>
</evidence>
<accession>A0AAX4H3A3</accession>
<feature type="domain" description="Cyclin-like" evidence="3">
    <location>
        <begin position="56"/>
        <end position="144"/>
    </location>
</feature>
<proteinExistence type="inferred from homology"/>
<dbReference type="PANTHER" id="PTHR15615:SF114">
    <property type="entry name" value="PHO85 CYCLIN-1"/>
    <property type="match status" value="1"/>
</dbReference>
<dbReference type="SUPFAM" id="SSF47954">
    <property type="entry name" value="Cyclin-like"/>
    <property type="match status" value="1"/>
</dbReference>
<dbReference type="Proteomes" id="UP001338582">
    <property type="component" value="Chromosome 1"/>
</dbReference>